<dbReference type="GO" id="GO:0140359">
    <property type="term" value="F:ABC-type transporter activity"/>
    <property type="evidence" value="ECO:0007669"/>
    <property type="project" value="InterPro"/>
</dbReference>
<dbReference type="Proteomes" id="UP000634136">
    <property type="component" value="Unassembled WGS sequence"/>
</dbReference>
<dbReference type="PANTHER" id="PTHR45136">
    <property type="entry name" value="ABC TRANSPORTER DOMAIN-CONTAINING PROTEIN"/>
    <property type="match status" value="1"/>
</dbReference>
<evidence type="ECO:0000259" key="9">
    <source>
        <dbReference type="PROSITE" id="PS50929"/>
    </source>
</evidence>
<accession>A0A834SI18</accession>
<evidence type="ECO:0000256" key="7">
    <source>
        <dbReference type="ARBA" id="ARBA00023180"/>
    </source>
</evidence>
<comment type="similarity">
    <text evidence="1">Belongs to the ABC transporter superfamily. ABCB family. Multidrug resistance exporter (TC 3.A.1.201) subfamily.</text>
</comment>
<evidence type="ECO:0000313" key="11">
    <source>
        <dbReference type="Proteomes" id="UP000634136"/>
    </source>
</evidence>
<organism evidence="10 11">
    <name type="scientific">Senna tora</name>
    <dbReference type="NCBI Taxonomy" id="362788"/>
    <lineage>
        <taxon>Eukaryota</taxon>
        <taxon>Viridiplantae</taxon>
        <taxon>Streptophyta</taxon>
        <taxon>Embryophyta</taxon>
        <taxon>Tracheophyta</taxon>
        <taxon>Spermatophyta</taxon>
        <taxon>Magnoliopsida</taxon>
        <taxon>eudicotyledons</taxon>
        <taxon>Gunneridae</taxon>
        <taxon>Pentapetalae</taxon>
        <taxon>rosids</taxon>
        <taxon>fabids</taxon>
        <taxon>Fabales</taxon>
        <taxon>Fabaceae</taxon>
        <taxon>Caesalpinioideae</taxon>
        <taxon>Cassia clade</taxon>
        <taxon>Senna</taxon>
    </lineage>
</organism>
<dbReference type="Gene3D" id="3.40.50.300">
    <property type="entry name" value="P-loop containing nucleotide triphosphate hydrolases"/>
    <property type="match status" value="1"/>
</dbReference>
<feature type="compositionally biased region" description="Basic and acidic residues" evidence="8">
    <location>
        <begin position="204"/>
        <end position="229"/>
    </location>
</feature>
<keyword evidence="6" id="KW-0472">Membrane</keyword>
<evidence type="ECO:0000256" key="6">
    <source>
        <dbReference type="ARBA" id="ARBA00023136"/>
    </source>
</evidence>
<dbReference type="AlphaFoldDB" id="A0A834SI18"/>
<sequence length="374" mass="41087">MRARYLKAVLRQEVAYFDLHVTSTSEVIITSVSNDTILIQEQDVLSEKLHRSICNAMEASHRGLPFRGFPGNPRFNLIYCRTLMGLAGKIRDDYDRAGTIAEQAISSIRIVYSFVGETDTVSDFSSALQASVKLGLKQGLAIGSNGIVFAIWSFMCYYGSRLVMYHRAQGGTVFAVGAAIAVGGLRRVVQREVPLRGQHSRGTHKGDDKESPHDRFREHGRRNSRDNPRRSGIPSHTLLLPVKTRKHRSAGFFPESTSGENNCAGGGEWVGKIHGDNAIAEILRAGWWGDTGGWGSGSEVAARWLRSQMGLVSQEPVLFGTTVKENILFGKEDATEEEVLEAALASNAHDFVSHLPMGYDTQCVSQVSTIVYSL</sequence>
<name>A0A834SI18_9FABA</name>
<dbReference type="SUPFAM" id="SSF90123">
    <property type="entry name" value="ABC transporter transmembrane region"/>
    <property type="match status" value="1"/>
</dbReference>
<protein>
    <submittedName>
        <fullName evidence="10">ABC transporter B family member 15-like</fullName>
    </submittedName>
</protein>
<dbReference type="OrthoDB" id="1430586at2759"/>
<feature type="domain" description="ABC transmembrane type-1" evidence="9">
    <location>
        <begin position="75"/>
        <end position="176"/>
    </location>
</feature>
<dbReference type="SUPFAM" id="SSF52540">
    <property type="entry name" value="P-loop containing nucleoside triphosphate hydrolases"/>
    <property type="match status" value="1"/>
</dbReference>
<evidence type="ECO:0000256" key="3">
    <source>
        <dbReference type="ARBA" id="ARBA00022692"/>
    </source>
</evidence>
<evidence type="ECO:0000256" key="2">
    <source>
        <dbReference type="ARBA" id="ARBA00022448"/>
    </source>
</evidence>
<feature type="region of interest" description="Disordered" evidence="8">
    <location>
        <begin position="193"/>
        <end position="238"/>
    </location>
</feature>
<keyword evidence="4" id="KW-0677">Repeat</keyword>
<evidence type="ECO:0000256" key="4">
    <source>
        <dbReference type="ARBA" id="ARBA00022737"/>
    </source>
</evidence>
<gene>
    <name evidence="10" type="ORF">G2W53_042016</name>
</gene>
<keyword evidence="11" id="KW-1185">Reference proteome</keyword>
<dbReference type="GO" id="GO:0016020">
    <property type="term" value="C:membrane"/>
    <property type="evidence" value="ECO:0007669"/>
    <property type="project" value="InterPro"/>
</dbReference>
<dbReference type="PANTHER" id="PTHR45136:SF2">
    <property type="entry name" value="ABC TRANSPORTER DOMAIN-CONTAINING PROTEIN"/>
    <property type="match status" value="1"/>
</dbReference>
<dbReference type="InterPro" id="IPR027417">
    <property type="entry name" value="P-loop_NTPase"/>
</dbReference>
<proteinExistence type="inferred from homology"/>
<evidence type="ECO:0000256" key="8">
    <source>
        <dbReference type="SAM" id="MobiDB-lite"/>
    </source>
</evidence>
<dbReference type="Pfam" id="PF00664">
    <property type="entry name" value="ABC_membrane"/>
    <property type="match status" value="1"/>
</dbReference>
<dbReference type="PROSITE" id="PS50929">
    <property type="entry name" value="ABC_TM1F"/>
    <property type="match status" value="1"/>
</dbReference>
<dbReference type="EMBL" id="JAAIUW010000013">
    <property type="protein sequence ID" value="KAF7802905.1"/>
    <property type="molecule type" value="Genomic_DNA"/>
</dbReference>
<keyword evidence="7" id="KW-0325">Glycoprotein</keyword>
<dbReference type="Gene3D" id="1.20.1560.10">
    <property type="entry name" value="ABC transporter type 1, transmembrane domain"/>
    <property type="match status" value="1"/>
</dbReference>
<comment type="caution">
    <text evidence="10">The sequence shown here is derived from an EMBL/GenBank/DDBJ whole genome shotgun (WGS) entry which is preliminary data.</text>
</comment>
<keyword evidence="5" id="KW-1133">Transmembrane helix</keyword>
<keyword evidence="3" id="KW-0812">Transmembrane</keyword>
<evidence type="ECO:0000313" key="10">
    <source>
        <dbReference type="EMBL" id="KAF7802905.1"/>
    </source>
</evidence>
<reference evidence="10" key="1">
    <citation type="submission" date="2020-09" db="EMBL/GenBank/DDBJ databases">
        <title>Genome-Enabled Discovery of Anthraquinone Biosynthesis in Senna tora.</title>
        <authorList>
            <person name="Kang S.-H."/>
            <person name="Pandey R.P."/>
            <person name="Lee C.-M."/>
            <person name="Sim J.-S."/>
            <person name="Jeong J.-T."/>
            <person name="Choi B.-S."/>
            <person name="Jung M."/>
            <person name="Ginzburg D."/>
            <person name="Zhao K."/>
            <person name="Won S.Y."/>
            <person name="Oh T.-J."/>
            <person name="Yu Y."/>
            <person name="Kim N.-H."/>
            <person name="Lee O.R."/>
            <person name="Lee T.-H."/>
            <person name="Bashyal P."/>
            <person name="Kim T.-S."/>
            <person name="Lee W.-H."/>
            <person name="Kawkins C."/>
            <person name="Kim C.-K."/>
            <person name="Kim J.S."/>
            <person name="Ahn B.O."/>
            <person name="Rhee S.Y."/>
            <person name="Sohng J.K."/>
        </authorList>
    </citation>
    <scope>NUCLEOTIDE SEQUENCE</scope>
    <source>
        <tissue evidence="10">Leaf</tissue>
    </source>
</reference>
<dbReference type="InterPro" id="IPR011527">
    <property type="entry name" value="ABC1_TM_dom"/>
</dbReference>
<dbReference type="InterPro" id="IPR036640">
    <property type="entry name" value="ABC1_TM_sf"/>
</dbReference>
<evidence type="ECO:0000256" key="1">
    <source>
        <dbReference type="ARBA" id="ARBA00007577"/>
    </source>
</evidence>
<keyword evidence="2" id="KW-0813">Transport</keyword>
<dbReference type="GO" id="GO:0005524">
    <property type="term" value="F:ATP binding"/>
    <property type="evidence" value="ECO:0007669"/>
    <property type="project" value="InterPro"/>
</dbReference>
<evidence type="ECO:0000256" key="5">
    <source>
        <dbReference type="ARBA" id="ARBA00022989"/>
    </source>
</evidence>